<reference evidence="2 3" key="1">
    <citation type="submission" date="2020-08" db="EMBL/GenBank/DDBJ databases">
        <title>Genome public.</title>
        <authorList>
            <person name="Liu C."/>
            <person name="Sun Q."/>
        </authorList>
    </citation>
    <scope>NUCLEOTIDE SEQUENCE [LARGE SCALE GENOMIC DNA]</scope>
    <source>
        <strain evidence="2 3">M27</strain>
    </source>
</reference>
<keyword evidence="1" id="KW-0175">Coiled coil</keyword>
<gene>
    <name evidence="2" type="ORF">H8S67_18940</name>
</gene>
<evidence type="ECO:0000313" key="2">
    <source>
        <dbReference type="EMBL" id="MBC5606724.1"/>
    </source>
</evidence>
<dbReference type="SUPFAM" id="SSF90257">
    <property type="entry name" value="Myosin rod fragments"/>
    <property type="match status" value="1"/>
</dbReference>
<evidence type="ECO:0000313" key="3">
    <source>
        <dbReference type="Proteomes" id="UP000600600"/>
    </source>
</evidence>
<organism evidence="2 3">
    <name type="scientific">Bacteroides difficilis</name>
    <dbReference type="NCBI Taxonomy" id="2763021"/>
    <lineage>
        <taxon>Bacteria</taxon>
        <taxon>Pseudomonadati</taxon>
        <taxon>Bacteroidota</taxon>
        <taxon>Bacteroidia</taxon>
        <taxon>Bacteroidales</taxon>
        <taxon>Bacteroidaceae</taxon>
        <taxon>Bacteroides</taxon>
    </lineage>
</organism>
<accession>A0ABR7CH37</accession>
<sequence>MIEFVLGAVVGVAGGAYAKDKLFGDSQEKQDLKREMNSLYAENEKFHKRNKEMERQIEDLLAEKQKLRRQYKAKDDDQDDLEDSLADAQKEIKKLRLQNDELSHKMREYKAACEHYELEIARLKDNIG</sequence>
<dbReference type="Proteomes" id="UP000600600">
    <property type="component" value="Unassembled WGS sequence"/>
</dbReference>
<protein>
    <submittedName>
        <fullName evidence="2">Uncharacterized protein</fullName>
    </submittedName>
</protein>
<comment type="caution">
    <text evidence="2">The sequence shown here is derived from an EMBL/GenBank/DDBJ whole genome shotgun (WGS) entry which is preliminary data.</text>
</comment>
<name>A0ABR7CH37_9BACE</name>
<feature type="coiled-coil region" evidence="1">
    <location>
        <begin position="29"/>
        <end position="126"/>
    </location>
</feature>
<dbReference type="RefSeq" id="WP_186968276.1">
    <property type="nucleotide sequence ID" value="NZ_JACOOE010000011.1"/>
</dbReference>
<dbReference type="EMBL" id="JACOOE010000011">
    <property type="protein sequence ID" value="MBC5606724.1"/>
    <property type="molecule type" value="Genomic_DNA"/>
</dbReference>
<evidence type="ECO:0000256" key="1">
    <source>
        <dbReference type="SAM" id="Coils"/>
    </source>
</evidence>
<dbReference type="Gene3D" id="1.20.5.340">
    <property type="match status" value="1"/>
</dbReference>
<proteinExistence type="predicted"/>
<keyword evidence="3" id="KW-1185">Reference proteome</keyword>